<gene>
    <name evidence="8 10" type="primary">rpsF</name>
    <name evidence="10" type="ORF">Q8A57_01620</name>
</gene>
<feature type="region of interest" description="Disordered" evidence="9">
    <location>
        <begin position="99"/>
        <end position="151"/>
    </location>
</feature>
<dbReference type="PANTHER" id="PTHR21011">
    <property type="entry name" value="MITOCHONDRIAL 28S RIBOSOMAL PROTEIN S6"/>
    <property type="match status" value="1"/>
</dbReference>
<keyword evidence="5 8" id="KW-0687">Ribonucleoprotein</keyword>
<organism evidence="10 11">
    <name type="scientific">Porticoccus litoralis</name>
    <dbReference type="NCBI Taxonomy" id="434086"/>
    <lineage>
        <taxon>Bacteria</taxon>
        <taxon>Pseudomonadati</taxon>
        <taxon>Pseudomonadota</taxon>
        <taxon>Gammaproteobacteria</taxon>
        <taxon>Cellvibrionales</taxon>
        <taxon>Porticoccaceae</taxon>
        <taxon>Porticoccus</taxon>
    </lineage>
</organism>
<reference evidence="10" key="2">
    <citation type="submission" date="2023-08" db="EMBL/GenBank/DDBJ databases">
        <authorList>
            <person name="Luo J."/>
        </authorList>
    </citation>
    <scope>NUCLEOTIDE SEQUENCE</scope>
    <source>
        <strain evidence="10">DSM 25064</strain>
    </source>
</reference>
<comment type="caution">
    <text evidence="10">The sequence shown here is derived from an EMBL/GenBank/DDBJ whole genome shotgun (WGS) entry which is preliminary data.</text>
</comment>
<evidence type="ECO:0000256" key="4">
    <source>
        <dbReference type="ARBA" id="ARBA00022980"/>
    </source>
</evidence>
<accession>A0AAW8AX86</accession>
<comment type="similarity">
    <text evidence="1 8">Belongs to the bacterial ribosomal protein bS6 family.</text>
</comment>
<dbReference type="NCBIfam" id="TIGR00166">
    <property type="entry name" value="S6"/>
    <property type="match status" value="1"/>
</dbReference>
<dbReference type="PROSITE" id="PS01048">
    <property type="entry name" value="RIBOSOMAL_S6"/>
    <property type="match status" value="1"/>
</dbReference>
<name>A0AAW8AX86_9GAMM</name>
<evidence type="ECO:0000313" key="11">
    <source>
        <dbReference type="Proteomes" id="UP001178354"/>
    </source>
</evidence>
<dbReference type="AlphaFoldDB" id="A0AAW8AX86"/>
<evidence type="ECO:0000256" key="6">
    <source>
        <dbReference type="ARBA" id="ARBA00035104"/>
    </source>
</evidence>
<evidence type="ECO:0000256" key="1">
    <source>
        <dbReference type="ARBA" id="ARBA00009512"/>
    </source>
</evidence>
<dbReference type="EMBL" id="JAUUUU010000001">
    <property type="protein sequence ID" value="MDP1519666.1"/>
    <property type="molecule type" value="Genomic_DNA"/>
</dbReference>
<protein>
    <recommendedName>
        <fullName evidence="7 8">Small ribosomal subunit protein bS6</fullName>
    </recommendedName>
</protein>
<dbReference type="Gene3D" id="3.30.70.60">
    <property type="match status" value="1"/>
</dbReference>
<dbReference type="Proteomes" id="UP001178354">
    <property type="component" value="Unassembled WGS sequence"/>
</dbReference>
<dbReference type="InterPro" id="IPR014717">
    <property type="entry name" value="Transl_elong_EF1B/ribsomal_bS6"/>
</dbReference>
<evidence type="ECO:0000256" key="3">
    <source>
        <dbReference type="ARBA" id="ARBA00022884"/>
    </source>
</evidence>
<sequence length="151" mass="17251">MRHYEIVFMVHPDQSEQVPGMIERYTGTINTGNGKVHRLEDWGRRQLAYPINKIHKAHYVLMNIECGQDVLDELNSNFRYNDAVIRSAVFSCDEAITAESPIMKAEKSESRSERREPRPSDSEGVTEKADTKSETDEETKASADEATEEEE</sequence>
<keyword evidence="4 8" id="KW-0689">Ribosomal protein</keyword>
<evidence type="ECO:0000256" key="8">
    <source>
        <dbReference type="HAMAP-Rule" id="MF_00360"/>
    </source>
</evidence>
<dbReference type="GO" id="GO:0070181">
    <property type="term" value="F:small ribosomal subunit rRNA binding"/>
    <property type="evidence" value="ECO:0007669"/>
    <property type="project" value="TreeGrafter"/>
</dbReference>
<evidence type="ECO:0000256" key="7">
    <source>
        <dbReference type="ARBA" id="ARBA00035294"/>
    </source>
</evidence>
<keyword evidence="3 8" id="KW-0694">RNA-binding</keyword>
<dbReference type="InterPro" id="IPR035980">
    <property type="entry name" value="Ribosomal_bS6_sf"/>
</dbReference>
<dbReference type="InterPro" id="IPR000529">
    <property type="entry name" value="Ribosomal_bS6"/>
</dbReference>
<dbReference type="CDD" id="cd00473">
    <property type="entry name" value="bS6"/>
    <property type="match status" value="1"/>
</dbReference>
<proteinExistence type="inferred from homology"/>
<dbReference type="GO" id="GO:0003735">
    <property type="term" value="F:structural constituent of ribosome"/>
    <property type="evidence" value="ECO:0007669"/>
    <property type="project" value="InterPro"/>
</dbReference>
<evidence type="ECO:0000313" key="10">
    <source>
        <dbReference type="EMBL" id="MDP1519666.1"/>
    </source>
</evidence>
<dbReference type="HAMAP" id="MF_00360">
    <property type="entry name" value="Ribosomal_bS6"/>
    <property type="match status" value="1"/>
</dbReference>
<keyword evidence="11" id="KW-1185">Reference proteome</keyword>
<reference evidence="10" key="1">
    <citation type="journal article" date="2010" name="Int. J. Syst. Evol. Microbiol.">
        <title>Porticoccus litoralis gen. nov., sp. nov., a gammaproteobacterium isolated from the Yellow Sea.</title>
        <authorList>
            <person name="Oh H.M."/>
            <person name="Kim H."/>
            <person name="Kim K.M."/>
            <person name="Min G.S."/>
            <person name="Cho J.C."/>
        </authorList>
    </citation>
    <scope>NUCLEOTIDE SEQUENCE</scope>
    <source>
        <strain evidence="10">DSM 25064</strain>
    </source>
</reference>
<dbReference type="PANTHER" id="PTHR21011:SF1">
    <property type="entry name" value="SMALL RIBOSOMAL SUBUNIT PROTEIN BS6M"/>
    <property type="match status" value="1"/>
</dbReference>
<dbReference type="RefSeq" id="WP_305169177.1">
    <property type="nucleotide sequence ID" value="NZ_JAUUUU010000001.1"/>
</dbReference>
<keyword evidence="2 8" id="KW-0699">rRNA-binding</keyword>
<dbReference type="FunFam" id="3.30.70.60:FF:000003">
    <property type="entry name" value="30S ribosomal protein S6"/>
    <property type="match status" value="1"/>
</dbReference>
<dbReference type="Pfam" id="PF01250">
    <property type="entry name" value="Ribosomal_S6"/>
    <property type="match status" value="1"/>
</dbReference>
<dbReference type="GO" id="GO:0022627">
    <property type="term" value="C:cytosolic small ribosomal subunit"/>
    <property type="evidence" value="ECO:0007669"/>
    <property type="project" value="TreeGrafter"/>
</dbReference>
<evidence type="ECO:0000256" key="9">
    <source>
        <dbReference type="SAM" id="MobiDB-lite"/>
    </source>
</evidence>
<evidence type="ECO:0000256" key="2">
    <source>
        <dbReference type="ARBA" id="ARBA00022730"/>
    </source>
</evidence>
<dbReference type="InterPro" id="IPR020815">
    <property type="entry name" value="Ribosomal_bS6_CS"/>
</dbReference>
<feature type="compositionally biased region" description="Basic and acidic residues" evidence="9">
    <location>
        <begin position="104"/>
        <end position="143"/>
    </location>
</feature>
<comment type="function">
    <text evidence="6 8">Binds together with bS18 to 16S ribosomal RNA.</text>
</comment>
<evidence type="ECO:0000256" key="5">
    <source>
        <dbReference type="ARBA" id="ARBA00023274"/>
    </source>
</evidence>
<dbReference type="GO" id="GO:0006412">
    <property type="term" value="P:translation"/>
    <property type="evidence" value="ECO:0007669"/>
    <property type="project" value="UniProtKB-UniRule"/>
</dbReference>
<dbReference type="SUPFAM" id="SSF54995">
    <property type="entry name" value="Ribosomal protein S6"/>
    <property type="match status" value="1"/>
</dbReference>
<dbReference type="InterPro" id="IPR020814">
    <property type="entry name" value="Ribosomal_S6_plastid/chlpt"/>
</dbReference>